<feature type="transmembrane region" description="Helical" evidence="1">
    <location>
        <begin position="29"/>
        <end position="50"/>
    </location>
</feature>
<dbReference type="InterPro" id="IPR028087">
    <property type="entry name" value="Tad_N"/>
</dbReference>
<accession>A0A0D7CJ11</accession>
<dbReference type="Proteomes" id="UP000032458">
    <property type="component" value="Unassembled WGS sequence"/>
</dbReference>
<keyword evidence="1" id="KW-0812">Transmembrane</keyword>
<keyword evidence="4" id="KW-1185">Reference proteome</keyword>
<comment type="caution">
    <text evidence="3">The sequence shown here is derived from an EMBL/GenBank/DDBJ whole genome shotgun (WGS) entry which is preliminary data.</text>
</comment>
<name>A0A0D7CJ11_9ACTN</name>
<dbReference type="PATRIC" id="fig|1240678.4.peg.5987"/>
<feature type="domain" description="Putative Flp pilus-assembly TadG-like N-terminal" evidence="2">
    <location>
        <begin position="25"/>
        <end position="72"/>
    </location>
</feature>
<dbReference type="RefSeq" id="WP_030063073.1">
    <property type="nucleotide sequence ID" value="NZ_JRKI01000034.1"/>
</dbReference>
<dbReference type="Pfam" id="PF13400">
    <property type="entry name" value="Tad"/>
    <property type="match status" value="1"/>
</dbReference>
<evidence type="ECO:0000256" key="1">
    <source>
        <dbReference type="SAM" id="Phobius"/>
    </source>
</evidence>
<reference evidence="3 4" key="1">
    <citation type="submission" date="2014-09" db="EMBL/GenBank/DDBJ databases">
        <title>Draft genome sequence of Streptomyces natalensis ATCC 27448, producer of the antifungal pimaricin.</title>
        <authorList>
            <person name="Mendes M.V."/>
            <person name="Beites T."/>
            <person name="Pires S."/>
            <person name="Santos C.L."/>
            <person name="Moradas-Ferreira P."/>
        </authorList>
    </citation>
    <scope>NUCLEOTIDE SEQUENCE [LARGE SCALE GENOMIC DNA]</scope>
    <source>
        <strain evidence="3 4">ATCC 27448</strain>
    </source>
</reference>
<protein>
    <submittedName>
        <fullName evidence="3">Membrane protein</fullName>
    </submittedName>
</protein>
<keyword evidence="1" id="KW-0472">Membrane</keyword>
<dbReference type="EMBL" id="JRKI01000034">
    <property type="protein sequence ID" value="KIZ15412.1"/>
    <property type="molecule type" value="Genomic_DNA"/>
</dbReference>
<proteinExistence type="predicted"/>
<gene>
    <name evidence="3" type="ORF">SNA_28070</name>
</gene>
<sequence>MRASNRHTVLRALTFGRARPWDDRGSGSAAAIIFAVLFMALAAFVIDGGLSISQRERAADIAEQAARYAAQDIDQEALRSTGEARINYQNCGRRVAAYAREVGLTGPDVAASRCLNANAQRVEVDIQLTYRPVLTGLFYDGAITVHGTSTAESRTG</sequence>
<keyword evidence="1" id="KW-1133">Transmembrane helix</keyword>
<evidence type="ECO:0000313" key="3">
    <source>
        <dbReference type="EMBL" id="KIZ15412.1"/>
    </source>
</evidence>
<organism evidence="3 4">
    <name type="scientific">Streptomyces natalensis ATCC 27448</name>
    <dbReference type="NCBI Taxonomy" id="1240678"/>
    <lineage>
        <taxon>Bacteria</taxon>
        <taxon>Bacillati</taxon>
        <taxon>Actinomycetota</taxon>
        <taxon>Actinomycetes</taxon>
        <taxon>Kitasatosporales</taxon>
        <taxon>Streptomycetaceae</taxon>
        <taxon>Streptomyces</taxon>
    </lineage>
</organism>
<evidence type="ECO:0000259" key="2">
    <source>
        <dbReference type="Pfam" id="PF13400"/>
    </source>
</evidence>
<dbReference type="AlphaFoldDB" id="A0A0D7CJ11"/>
<evidence type="ECO:0000313" key="4">
    <source>
        <dbReference type="Proteomes" id="UP000032458"/>
    </source>
</evidence>